<dbReference type="SUPFAM" id="SSF51679">
    <property type="entry name" value="Bacterial luciferase-like"/>
    <property type="match status" value="1"/>
</dbReference>
<evidence type="ECO:0000256" key="2">
    <source>
        <dbReference type="ARBA" id="ARBA00023033"/>
    </source>
</evidence>
<keyword evidence="5" id="KW-1185">Reference proteome</keyword>
<reference evidence="4 5" key="1">
    <citation type="submission" date="2016-11" db="EMBL/GenBank/DDBJ databases">
        <title>Trade-off between light-utilization and light-protection in marine flavobacteria.</title>
        <authorList>
            <person name="Kumagai Y."/>
        </authorList>
    </citation>
    <scope>NUCLEOTIDE SEQUENCE [LARGE SCALE GENOMIC DNA]</scope>
    <source>
        <strain evidence="4 5">NBRC 107125</strain>
    </source>
</reference>
<sequence>MSNVNYGLWYDFRNPEQWRQPFEDFYAERFEQLVQAEKMGFNSCWLTEHHFCDDGYTPSPLVLAAAIASKTETMRLGTNLMLLPLHDPVRVAEDAATLSLLSGGRFDLGVGIGYRQAEFEQFKRKISHRPSLIEEGIEILRRSWSGEPVNFSGKRFEVGDLKVMPTPETNPKIYLGGMAEPAIQRAARIADGFLSTGGLGIDVYNEALEQQGKSIQDGDIILGSWAIIAEDPEAEAAKVADHVLYQTNEYIKWGAFGPPDQATLFETGAQAIENGLYELWDADTAVTELNKLMKTYPNIRDIHFWAQFPGESVESGNKRLRYIAEHVLPRLG</sequence>
<dbReference type="EMBL" id="CP019343">
    <property type="protein sequence ID" value="ARN75492.1"/>
    <property type="molecule type" value="Genomic_DNA"/>
</dbReference>
<gene>
    <name evidence="4" type="ORF">BST96_16065</name>
</gene>
<dbReference type="GO" id="GO:0016705">
    <property type="term" value="F:oxidoreductase activity, acting on paired donors, with incorporation or reduction of molecular oxygen"/>
    <property type="evidence" value="ECO:0007669"/>
    <property type="project" value="InterPro"/>
</dbReference>
<evidence type="ECO:0000313" key="4">
    <source>
        <dbReference type="EMBL" id="ARN75492.1"/>
    </source>
</evidence>
<dbReference type="GO" id="GO:0005829">
    <property type="term" value="C:cytosol"/>
    <property type="evidence" value="ECO:0007669"/>
    <property type="project" value="TreeGrafter"/>
</dbReference>
<dbReference type="OrthoDB" id="7903015at2"/>
<name>A0A1X9NGG6_9GAMM</name>
<dbReference type="AlphaFoldDB" id="A0A1X9NGG6"/>
<evidence type="ECO:0000256" key="1">
    <source>
        <dbReference type="ARBA" id="ARBA00023002"/>
    </source>
</evidence>
<evidence type="ECO:0000313" key="5">
    <source>
        <dbReference type="Proteomes" id="UP000193450"/>
    </source>
</evidence>
<proteinExistence type="predicted"/>
<dbReference type="Proteomes" id="UP000193450">
    <property type="component" value="Chromosome"/>
</dbReference>
<dbReference type="RefSeq" id="WP_085759669.1">
    <property type="nucleotide sequence ID" value="NZ_CP019343.1"/>
</dbReference>
<dbReference type="KEGG" id="osg:BST96_16065"/>
<dbReference type="InterPro" id="IPR050766">
    <property type="entry name" value="Bact_Lucif_Oxidored"/>
</dbReference>
<dbReference type="PANTHER" id="PTHR30137">
    <property type="entry name" value="LUCIFERASE-LIKE MONOOXYGENASE"/>
    <property type="match status" value="1"/>
</dbReference>
<dbReference type="InterPro" id="IPR036661">
    <property type="entry name" value="Luciferase-like_sf"/>
</dbReference>
<dbReference type="Gene3D" id="3.20.20.30">
    <property type="entry name" value="Luciferase-like domain"/>
    <property type="match status" value="1"/>
</dbReference>
<organism evidence="4 5">
    <name type="scientific">Oceanicoccus sagamiensis</name>
    <dbReference type="NCBI Taxonomy" id="716816"/>
    <lineage>
        <taxon>Bacteria</taxon>
        <taxon>Pseudomonadati</taxon>
        <taxon>Pseudomonadota</taxon>
        <taxon>Gammaproteobacteria</taxon>
        <taxon>Cellvibrionales</taxon>
        <taxon>Spongiibacteraceae</taxon>
        <taxon>Oceanicoccus</taxon>
    </lineage>
</organism>
<dbReference type="InterPro" id="IPR011251">
    <property type="entry name" value="Luciferase-like_dom"/>
</dbReference>
<protein>
    <submittedName>
        <fullName evidence="4">Monooxygenase</fullName>
    </submittedName>
</protein>
<dbReference type="STRING" id="716816.BST96_16065"/>
<keyword evidence="2 4" id="KW-0503">Monooxygenase</keyword>
<accession>A0A1X9NGG6</accession>
<keyword evidence="1" id="KW-0560">Oxidoreductase</keyword>
<dbReference type="Pfam" id="PF00296">
    <property type="entry name" value="Bac_luciferase"/>
    <property type="match status" value="1"/>
</dbReference>
<evidence type="ECO:0000259" key="3">
    <source>
        <dbReference type="Pfam" id="PF00296"/>
    </source>
</evidence>
<dbReference type="GO" id="GO:0004497">
    <property type="term" value="F:monooxygenase activity"/>
    <property type="evidence" value="ECO:0007669"/>
    <property type="project" value="UniProtKB-KW"/>
</dbReference>
<feature type="domain" description="Luciferase-like" evidence="3">
    <location>
        <begin position="26"/>
        <end position="252"/>
    </location>
</feature>
<dbReference type="PANTHER" id="PTHR30137:SF8">
    <property type="entry name" value="BLR5498 PROTEIN"/>
    <property type="match status" value="1"/>
</dbReference>